<comment type="caution">
    <text evidence="1">The sequence shown here is derived from an EMBL/GenBank/DDBJ whole genome shotgun (WGS) entry which is preliminary data.</text>
</comment>
<gene>
    <name evidence="1" type="ORF">SPELUC_LOCUS8682</name>
</gene>
<dbReference type="EMBL" id="CAJVPW010013354">
    <property type="protein sequence ID" value="CAG8644210.1"/>
    <property type="molecule type" value="Genomic_DNA"/>
</dbReference>
<evidence type="ECO:0000313" key="1">
    <source>
        <dbReference type="EMBL" id="CAG8644210.1"/>
    </source>
</evidence>
<accession>A0ACA9N9W6</accession>
<reference evidence="1" key="1">
    <citation type="submission" date="2021-06" db="EMBL/GenBank/DDBJ databases">
        <authorList>
            <person name="Kallberg Y."/>
            <person name="Tangrot J."/>
            <person name="Rosling A."/>
        </authorList>
    </citation>
    <scope>NUCLEOTIDE SEQUENCE</scope>
    <source>
        <strain evidence="1">28 12/20/2015</strain>
    </source>
</reference>
<sequence length="820" mass="92101">MKSMKLLTSDRTIVGIAILHEECNQFHSITIPSSYCILSLTKCISPYPLEISDPFENHTNLSQLSIGEFFIWCCSLLELDLDTNQSINQESALPINQESALPINQESVLPINQESSSLSINTNFIAKESLSDNNLAEPLIICDVEQYINAYAIKQGFATRLACTDRNLGLIVRADIVCRRAGTASNKSTGLRTTRSVATGCQFKVTVRWVKNENHYCIKSVNLEHNHLLDSAVVVFDPGHRKLSSHKKTQVQVLHNSGILIPTIVNMLTEEYSRYIYSKDVYNALTCQARDRIKGLSQVAELLNNLQNKKEYTVTYSVRNNKLYSLFFTTSNSLMVFKRYPQIVLMDSTYKTNRFGMPLLLISGVDAMGITFLIASGLISNETISSFCWVLQQLKQVVGDVTINKIQTILTDRDLAMLSSIRNKLSHVKHQLCIWHLEQNIVKNLTGKLGNRFLAFSKDFKITMMQNTEEMFETSWNYLLVETTQRSEASNAHLKRLLGSTVPLPELINALDKLSCQQLQHSEYQQYRIRGSTLQQCPELLKNISTIVSNFIYSLILEQYNLANTRNYSIEKQDRLFKVYYNNNYKHTVYQTDITLVCSCNYTTQFSLPCCHIIALYLASQKEITINHIGECWIVNTSEKTQQIISNIDFILTVDSVLPASTVDLTINSASSADSTSTVDLTIDSVSTTNFILSANSISTIDLTINSVSTTNFASTTNLVLITTNSASTTNLILTNNSVSIINNQQVSKNTIDLLKEVETICNRAGHVQTNNDLAIFVNQLNNKYPLSQNDIEDPATITTKGRPSGTKRQKTGAEHAIKK</sequence>
<name>A0ACA9N9W6_9GLOM</name>
<feature type="non-terminal residue" evidence="1">
    <location>
        <position position="820"/>
    </location>
</feature>
<proteinExistence type="predicted"/>
<keyword evidence="2" id="KW-1185">Reference proteome</keyword>
<organism evidence="1 2">
    <name type="scientific">Cetraspora pellucida</name>
    <dbReference type="NCBI Taxonomy" id="1433469"/>
    <lineage>
        <taxon>Eukaryota</taxon>
        <taxon>Fungi</taxon>
        <taxon>Fungi incertae sedis</taxon>
        <taxon>Mucoromycota</taxon>
        <taxon>Glomeromycotina</taxon>
        <taxon>Glomeromycetes</taxon>
        <taxon>Diversisporales</taxon>
        <taxon>Gigasporaceae</taxon>
        <taxon>Cetraspora</taxon>
    </lineage>
</organism>
<evidence type="ECO:0000313" key="2">
    <source>
        <dbReference type="Proteomes" id="UP000789366"/>
    </source>
</evidence>
<dbReference type="Proteomes" id="UP000789366">
    <property type="component" value="Unassembled WGS sequence"/>
</dbReference>
<protein>
    <submittedName>
        <fullName evidence="1">1970_t:CDS:1</fullName>
    </submittedName>
</protein>